<name>A0A542XTK8_SALAC</name>
<dbReference type="SUPFAM" id="SSF55811">
    <property type="entry name" value="Nudix"/>
    <property type="match status" value="1"/>
</dbReference>
<dbReference type="EMBL" id="BOQM01000041">
    <property type="protein sequence ID" value="GIM87473.1"/>
    <property type="molecule type" value="Genomic_DNA"/>
</dbReference>
<dbReference type="GeneID" id="93773567"/>
<dbReference type="GO" id="GO:0019693">
    <property type="term" value="P:ribose phosphate metabolic process"/>
    <property type="evidence" value="ECO:0007669"/>
    <property type="project" value="TreeGrafter"/>
</dbReference>
<dbReference type="PANTHER" id="PTHR11839:SF31">
    <property type="entry name" value="ADP-RIBOSE PYROPHOSPHATASE"/>
    <property type="match status" value="1"/>
</dbReference>
<reference evidence="4 5" key="1">
    <citation type="submission" date="2019-06" db="EMBL/GenBank/DDBJ databases">
        <title>Sequencing the genomes of 1000 actinobacteria strains.</title>
        <authorList>
            <person name="Klenk H.-P."/>
        </authorList>
    </citation>
    <scope>NUCLEOTIDE SEQUENCE [LARGE SCALE GENOMIC DNA]</scope>
    <source>
        <strain evidence="4 5">DSM 44819</strain>
    </source>
</reference>
<sequence length="201" mass="21844">MSTGAHRYEVRSRVERYRGRIFQVVTDEVTMPGGGTAVRDYVQHPGAVSVVALDDAGRVVLIRQYRHPVGQHLWELPAGLLDVAGEDPAVAAVRELAEEADLTVGRLDVLVDVHSSPGFTNELVRVFLARDLTEVPADRRHHRSDEEADLQIVRVALDEAVGMALAGEITNAATVAGLLAAAHARDRGWTGLRRPGTPLPR</sequence>
<comment type="caution">
    <text evidence="4">The sequence shown here is derived from an EMBL/GenBank/DDBJ whole genome shotgun (WGS) entry which is preliminary data.</text>
</comment>
<dbReference type="GO" id="GO:0016787">
    <property type="term" value="F:hydrolase activity"/>
    <property type="evidence" value="ECO:0007669"/>
    <property type="project" value="UniProtKB-KW"/>
</dbReference>
<dbReference type="Proteomes" id="UP000315983">
    <property type="component" value="Unassembled WGS sequence"/>
</dbReference>
<dbReference type="CDD" id="cd24158">
    <property type="entry name" value="NUDIX_ADPRase_Rv1700"/>
    <property type="match status" value="1"/>
</dbReference>
<evidence type="ECO:0000313" key="4">
    <source>
        <dbReference type="EMBL" id="TQL39179.1"/>
    </source>
</evidence>
<dbReference type="GO" id="GO:0005829">
    <property type="term" value="C:cytosol"/>
    <property type="evidence" value="ECO:0007669"/>
    <property type="project" value="TreeGrafter"/>
</dbReference>
<evidence type="ECO:0000313" key="5">
    <source>
        <dbReference type="Proteomes" id="UP000315983"/>
    </source>
</evidence>
<proteinExistence type="predicted"/>
<dbReference type="Proteomes" id="UP000677457">
    <property type="component" value="Unassembled WGS sequence"/>
</dbReference>
<dbReference type="RefSeq" id="WP_029025480.1">
    <property type="nucleotide sequence ID" value="NZ_BOQM01000041.1"/>
</dbReference>
<dbReference type="InterPro" id="IPR000086">
    <property type="entry name" value="NUDIX_hydrolase_dom"/>
</dbReference>
<evidence type="ECO:0000259" key="2">
    <source>
        <dbReference type="PROSITE" id="PS51462"/>
    </source>
</evidence>
<reference evidence="3 6" key="2">
    <citation type="submission" date="2021-03" db="EMBL/GenBank/DDBJ databases">
        <title>Whole genome shotgun sequence of Salinispora arenicola NBRC 105043.</title>
        <authorList>
            <person name="Komaki H."/>
            <person name="Tamura T."/>
        </authorList>
    </citation>
    <scope>NUCLEOTIDE SEQUENCE [LARGE SCALE GENOMIC DNA]</scope>
    <source>
        <strain evidence="3 6">NBRC 105043</strain>
    </source>
</reference>
<dbReference type="PANTHER" id="PTHR11839">
    <property type="entry name" value="UDP/ADP-SUGAR PYROPHOSPHATASE"/>
    <property type="match status" value="1"/>
</dbReference>
<dbReference type="Pfam" id="PF00293">
    <property type="entry name" value="NUDIX"/>
    <property type="match status" value="1"/>
</dbReference>
<evidence type="ECO:0000313" key="6">
    <source>
        <dbReference type="Proteomes" id="UP000677457"/>
    </source>
</evidence>
<organism evidence="4 5">
    <name type="scientific">Salinispora arenicola</name>
    <dbReference type="NCBI Taxonomy" id="168697"/>
    <lineage>
        <taxon>Bacteria</taxon>
        <taxon>Bacillati</taxon>
        <taxon>Actinomycetota</taxon>
        <taxon>Actinomycetes</taxon>
        <taxon>Micromonosporales</taxon>
        <taxon>Micromonosporaceae</taxon>
        <taxon>Salinispora</taxon>
    </lineage>
</organism>
<dbReference type="PROSITE" id="PS51462">
    <property type="entry name" value="NUDIX"/>
    <property type="match status" value="1"/>
</dbReference>
<feature type="domain" description="Nudix hydrolase" evidence="2">
    <location>
        <begin position="42"/>
        <end position="177"/>
    </location>
</feature>
<dbReference type="InterPro" id="IPR015797">
    <property type="entry name" value="NUDIX_hydrolase-like_dom_sf"/>
</dbReference>
<evidence type="ECO:0000313" key="3">
    <source>
        <dbReference type="EMBL" id="GIM87473.1"/>
    </source>
</evidence>
<protein>
    <submittedName>
        <fullName evidence="4">ADP-ribose pyrophosphatase</fullName>
    </submittedName>
</protein>
<keyword evidence="1" id="KW-0378">Hydrolase</keyword>
<dbReference type="GO" id="GO:0006753">
    <property type="term" value="P:nucleoside phosphate metabolic process"/>
    <property type="evidence" value="ECO:0007669"/>
    <property type="project" value="TreeGrafter"/>
</dbReference>
<gene>
    <name evidence="4" type="ORF">FB564_4424</name>
    <name evidence="3" type="ORF">Sar04_42090</name>
</gene>
<keyword evidence="6" id="KW-1185">Reference proteome</keyword>
<evidence type="ECO:0000256" key="1">
    <source>
        <dbReference type="ARBA" id="ARBA00022801"/>
    </source>
</evidence>
<accession>A0A542XTK8</accession>
<dbReference type="EMBL" id="VFOL01000001">
    <property type="protein sequence ID" value="TQL39179.1"/>
    <property type="molecule type" value="Genomic_DNA"/>
</dbReference>
<dbReference type="AlphaFoldDB" id="A0A542XTK8"/>
<dbReference type="Gene3D" id="3.90.79.10">
    <property type="entry name" value="Nucleoside Triphosphate Pyrophosphohydrolase"/>
    <property type="match status" value="1"/>
</dbReference>